<dbReference type="PANTHER" id="PTHR30606:SF10">
    <property type="entry name" value="PHOSPHATIDYLINOSITOL MANNOSIDE ACYLTRANSFERASE"/>
    <property type="match status" value="1"/>
</dbReference>
<protein>
    <submittedName>
        <fullName evidence="8">Lysophospholipid acyltransferase family protein</fullName>
    </submittedName>
</protein>
<evidence type="ECO:0000313" key="9">
    <source>
        <dbReference type="Proteomes" id="UP000650524"/>
    </source>
</evidence>
<dbReference type="Proteomes" id="UP000650524">
    <property type="component" value="Unassembled WGS sequence"/>
</dbReference>
<gene>
    <name evidence="8" type="ORF">H8E19_14530</name>
</gene>
<keyword evidence="7" id="KW-0812">Transmembrane</keyword>
<keyword evidence="7" id="KW-1133">Transmembrane helix</keyword>
<evidence type="ECO:0000256" key="3">
    <source>
        <dbReference type="ARBA" id="ARBA00022519"/>
    </source>
</evidence>
<accession>A0A8J6N1I3</accession>
<proteinExistence type="predicted"/>
<evidence type="ECO:0000256" key="7">
    <source>
        <dbReference type="SAM" id="Phobius"/>
    </source>
</evidence>
<dbReference type="EMBL" id="JACNJD010000294">
    <property type="protein sequence ID" value="MBC8178618.1"/>
    <property type="molecule type" value="Genomic_DNA"/>
</dbReference>
<dbReference type="AlphaFoldDB" id="A0A8J6N1I3"/>
<reference evidence="8 9" key="1">
    <citation type="submission" date="2020-08" db="EMBL/GenBank/DDBJ databases">
        <title>Bridging the membrane lipid divide: bacteria of the FCB group superphylum have the potential to synthesize archaeal ether lipids.</title>
        <authorList>
            <person name="Villanueva L."/>
            <person name="Von Meijenfeldt F.A.B."/>
            <person name="Westbye A.B."/>
            <person name="Yadav S."/>
            <person name="Hopmans E.C."/>
            <person name="Dutilh B.E."/>
            <person name="Sinninghe Damste J.S."/>
        </authorList>
    </citation>
    <scope>NUCLEOTIDE SEQUENCE [LARGE SCALE GENOMIC DNA]</scope>
    <source>
        <strain evidence="8">NIOZ-UU27</strain>
    </source>
</reference>
<feature type="transmembrane region" description="Helical" evidence="7">
    <location>
        <begin position="16"/>
        <end position="36"/>
    </location>
</feature>
<comment type="caution">
    <text evidence="8">The sequence shown here is derived from an EMBL/GenBank/DDBJ whole genome shotgun (WGS) entry which is preliminary data.</text>
</comment>
<comment type="subcellular location">
    <subcellularLocation>
        <location evidence="1">Cell inner membrane</location>
    </subcellularLocation>
</comment>
<keyword evidence="4" id="KW-0808">Transferase</keyword>
<keyword evidence="3" id="KW-0997">Cell inner membrane</keyword>
<dbReference type="GO" id="GO:0005886">
    <property type="term" value="C:plasma membrane"/>
    <property type="evidence" value="ECO:0007669"/>
    <property type="project" value="UniProtKB-SubCell"/>
</dbReference>
<evidence type="ECO:0000313" key="8">
    <source>
        <dbReference type="EMBL" id="MBC8178618.1"/>
    </source>
</evidence>
<keyword evidence="6 8" id="KW-0012">Acyltransferase</keyword>
<keyword evidence="5 7" id="KW-0472">Membrane</keyword>
<name>A0A8J6N1I3_9DELT</name>
<evidence type="ECO:0000256" key="6">
    <source>
        <dbReference type="ARBA" id="ARBA00023315"/>
    </source>
</evidence>
<dbReference type="InterPro" id="IPR004960">
    <property type="entry name" value="LipA_acyltrans"/>
</dbReference>
<evidence type="ECO:0000256" key="5">
    <source>
        <dbReference type="ARBA" id="ARBA00023136"/>
    </source>
</evidence>
<dbReference type="CDD" id="cd07984">
    <property type="entry name" value="LPLAT_LABLAT-like"/>
    <property type="match status" value="1"/>
</dbReference>
<evidence type="ECO:0000256" key="2">
    <source>
        <dbReference type="ARBA" id="ARBA00022475"/>
    </source>
</evidence>
<dbReference type="Pfam" id="PF03279">
    <property type="entry name" value="Lip_A_acyltrans"/>
    <property type="match status" value="1"/>
</dbReference>
<evidence type="ECO:0000256" key="4">
    <source>
        <dbReference type="ARBA" id="ARBA00022679"/>
    </source>
</evidence>
<organism evidence="8 9">
    <name type="scientific">Candidatus Desulfacyla euxinica</name>
    <dbReference type="NCBI Taxonomy" id="2841693"/>
    <lineage>
        <taxon>Bacteria</taxon>
        <taxon>Deltaproteobacteria</taxon>
        <taxon>Candidatus Desulfacyla</taxon>
    </lineage>
</organism>
<dbReference type="GO" id="GO:0009247">
    <property type="term" value="P:glycolipid biosynthetic process"/>
    <property type="evidence" value="ECO:0007669"/>
    <property type="project" value="UniProtKB-ARBA"/>
</dbReference>
<keyword evidence="2" id="KW-1003">Cell membrane</keyword>
<dbReference type="GO" id="GO:0016746">
    <property type="term" value="F:acyltransferase activity"/>
    <property type="evidence" value="ECO:0007669"/>
    <property type="project" value="UniProtKB-KW"/>
</dbReference>
<sequence length="295" mass="34337">MKGLFYKTLIFVSKTLGLWVFVLFAWIVSTGYFFLFPRRVGVGIRFYKALFPDKGWHYHYWYTWKQYHNFTDLFVDRMLLTRFNTISFRSTGLEHLVEAARNGTGGVILMSHMGSWEVAALLLKKELPDINLLLYMGTKNKEQIETMQKEGVAQAGIRVIALDKDGGSPFDIVEGIKFLKGGDFVSMTGDTIWNRDQRSVPVRFLGHEAHLPETPHLFALLSGTPLFIFFSYRISRRTYHFSITKPIYVKAALRTERKEAVRKSAQEYAKILEQSVRNHPFQWYHFEPFLGKKID</sequence>
<dbReference type="PANTHER" id="PTHR30606">
    <property type="entry name" value="LIPID A BIOSYNTHESIS LAUROYL ACYLTRANSFERASE"/>
    <property type="match status" value="1"/>
</dbReference>
<evidence type="ECO:0000256" key="1">
    <source>
        <dbReference type="ARBA" id="ARBA00004533"/>
    </source>
</evidence>